<proteinExistence type="predicted"/>
<dbReference type="InterPro" id="IPR038765">
    <property type="entry name" value="Papain-like_cys_pep_sf"/>
</dbReference>
<keyword evidence="3" id="KW-1185">Reference proteome</keyword>
<reference evidence="2" key="1">
    <citation type="submission" date="2022-12" db="EMBL/GenBank/DDBJ databases">
        <title>Clostridium sp. nov., isolated from industrial wastewater.</title>
        <authorList>
            <person name="Jiayan W."/>
        </authorList>
    </citation>
    <scope>NUCLEOTIDE SEQUENCE</scope>
    <source>
        <strain evidence="2">ZC22-4</strain>
    </source>
</reference>
<accession>A0ABT4DFA9</accession>
<dbReference type="Gene3D" id="3.90.1720.10">
    <property type="entry name" value="endopeptidase domain like (from Nostoc punctiforme)"/>
    <property type="match status" value="1"/>
</dbReference>
<dbReference type="RefSeq" id="WP_268062228.1">
    <property type="nucleotide sequence ID" value="NZ_JAPQFJ010000016.1"/>
</dbReference>
<name>A0ABT4DFA9_9CLOT</name>
<protein>
    <submittedName>
        <fullName evidence="2">Uncharacterized protein</fullName>
    </submittedName>
</protein>
<evidence type="ECO:0000313" key="2">
    <source>
        <dbReference type="EMBL" id="MCY6959791.1"/>
    </source>
</evidence>
<dbReference type="Proteomes" id="UP001144612">
    <property type="component" value="Unassembled WGS sequence"/>
</dbReference>
<comment type="caution">
    <text evidence="2">The sequence shown here is derived from an EMBL/GenBank/DDBJ whole genome shotgun (WGS) entry which is preliminary data.</text>
</comment>
<keyword evidence="1" id="KW-0732">Signal</keyword>
<sequence>MRKTVAVAVSCLLFMSSTQFVVAKESNQNLKKSQKEIHESIQRDMDEYYKKYADKLMSFEEFANLNESKGNEKEVEDIKQLDEADILRSSGSKHERGTNDISYDNFRNGDIILVHDGFCYYGYWRHGAIFDEEVGSFISAQRKDSGNGEGVIYEPKSWYRNKYDKAKGVKAKITGGNIETKKSDMIVWLRQFVGKCKYSFLSPKNLDDNDTWYCTLLPWKGYKKFFDLDIDADKGPMCSPDDISNSNNVEVFVEAD</sequence>
<feature type="chain" id="PRO_5047137055" evidence="1">
    <location>
        <begin position="24"/>
        <end position="256"/>
    </location>
</feature>
<feature type="signal peptide" evidence="1">
    <location>
        <begin position="1"/>
        <end position="23"/>
    </location>
</feature>
<organism evidence="2 3">
    <name type="scientific">Clostridium brassicae</name>
    <dbReference type="NCBI Taxonomy" id="2999072"/>
    <lineage>
        <taxon>Bacteria</taxon>
        <taxon>Bacillati</taxon>
        <taxon>Bacillota</taxon>
        <taxon>Clostridia</taxon>
        <taxon>Eubacteriales</taxon>
        <taxon>Clostridiaceae</taxon>
        <taxon>Clostridium</taxon>
    </lineage>
</organism>
<evidence type="ECO:0000256" key="1">
    <source>
        <dbReference type="SAM" id="SignalP"/>
    </source>
</evidence>
<evidence type="ECO:0000313" key="3">
    <source>
        <dbReference type="Proteomes" id="UP001144612"/>
    </source>
</evidence>
<dbReference type="EMBL" id="JAPQFJ010000016">
    <property type="protein sequence ID" value="MCY6959791.1"/>
    <property type="molecule type" value="Genomic_DNA"/>
</dbReference>
<dbReference type="SUPFAM" id="SSF54001">
    <property type="entry name" value="Cysteine proteinases"/>
    <property type="match status" value="1"/>
</dbReference>
<gene>
    <name evidence="2" type="ORF">OW729_14315</name>
</gene>